<gene>
    <name evidence="11" type="ORF">XA68_13496</name>
</gene>
<feature type="signal peptide" evidence="9">
    <location>
        <begin position="1"/>
        <end position="20"/>
    </location>
</feature>
<dbReference type="GO" id="GO:0046872">
    <property type="term" value="F:metal ion binding"/>
    <property type="evidence" value="ECO:0007669"/>
    <property type="project" value="UniProtKB-KW"/>
</dbReference>
<keyword evidence="3" id="KW-0349">Heme</keyword>
<protein>
    <recommendedName>
        <fullName evidence="10">Heme haloperoxidase family profile domain-containing protein</fullName>
    </recommendedName>
</protein>
<evidence type="ECO:0000256" key="5">
    <source>
        <dbReference type="ARBA" id="ARBA00023002"/>
    </source>
</evidence>
<dbReference type="InterPro" id="IPR036851">
    <property type="entry name" value="Chloroperoxidase-like_sf"/>
</dbReference>
<dbReference type="EMBL" id="LAZP02000279">
    <property type="protein sequence ID" value="PFH58570.1"/>
    <property type="molecule type" value="Genomic_DNA"/>
</dbReference>
<comment type="cofactor">
    <cofactor evidence="1">
        <name>heme b</name>
        <dbReference type="ChEBI" id="CHEBI:60344"/>
    </cofactor>
</comment>
<evidence type="ECO:0000313" key="12">
    <source>
        <dbReference type="Proteomes" id="UP000037136"/>
    </source>
</evidence>
<evidence type="ECO:0000256" key="4">
    <source>
        <dbReference type="ARBA" id="ARBA00022723"/>
    </source>
</evidence>
<dbReference type="Pfam" id="PF01328">
    <property type="entry name" value="Peroxidase_2"/>
    <property type="match status" value="1"/>
</dbReference>
<evidence type="ECO:0000259" key="10">
    <source>
        <dbReference type="PROSITE" id="PS51405"/>
    </source>
</evidence>
<dbReference type="OrthoDB" id="407298at2759"/>
<keyword evidence="2" id="KW-0575">Peroxidase</keyword>
<evidence type="ECO:0000256" key="6">
    <source>
        <dbReference type="ARBA" id="ARBA00023004"/>
    </source>
</evidence>
<keyword evidence="12" id="KW-1185">Reference proteome</keyword>
<dbReference type="SUPFAM" id="SSF47571">
    <property type="entry name" value="Cloroperoxidase"/>
    <property type="match status" value="1"/>
</dbReference>
<comment type="similarity">
    <text evidence="7">Belongs to the chloroperoxidase family.</text>
</comment>
<feature type="chain" id="PRO_5013332802" description="Heme haloperoxidase family profile domain-containing protein" evidence="9">
    <location>
        <begin position="21"/>
        <end position="326"/>
    </location>
</feature>
<proteinExistence type="inferred from homology"/>
<name>A0A2A9PCH2_OPHUN</name>
<comment type="caution">
    <text evidence="11">The sequence shown here is derived from an EMBL/GenBank/DDBJ whole genome shotgun (WGS) entry which is preliminary data.</text>
</comment>
<sequence>MRSWPLISLAIITWLDVASTFKVTEEARRSPFGFFNSLQPVNRPRPGFFNQPQPESFKCPPNTPGFKRDSQGHDYRPPGPNDVRSPCPGLNALANHGYLRRDGRKVNLISITFEALKGLGTSPELGLIVGALGYASKLADLKRLLHLSFDLDELGGHLVTLAIEHDCSFSREDYAVGDNNAFNPKVWNVALAELSKSDKVTAFSMGRAKSARIDDELTRHKTWYDPRAIAFGAIEVGLILTTLVPFGLNLGVLTGQSPLAWVRSLFEQERLPCDWSPLPLKTNTITVLALGVESLLADRRLAQHVVQGIVLTPQVGHTLLIGLRVN</sequence>
<dbReference type="PANTHER" id="PTHR33577:SF19">
    <property type="entry name" value="HEME HALOPEROXIDASE FAMILY PROFILE DOMAIN-CONTAINING PROTEIN-RELATED"/>
    <property type="match status" value="1"/>
</dbReference>
<dbReference type="InterPro" id="IPR000028">
    <property type="entry name" value="Chloroperoxidase"/>
</dbReference>
<keyword evidence="5" id="KW-0560">Oxidoreductase</keyword>
<evidence type="ECO:0000256" key="7">
    <source>
        <dbReference type="ARBA" id="ARBA00025795"/>
    </source>
</evidence>
<keyword evidence="4" id="KW-0479">Metal-binding</keyword>
<evidence type="ECO:0000313" key="11">
    <source>
        <dbReference type="EMBL" id="PFH58570.1"/>
    </source>
</evidence>
<dbReference type="AlphaFoldDB" id="A0A2A9PCH2"/>
<organism evidence="11 12">
    <name type="scientific">Ophiocordyceps unilateralis</name>
    <name type="common">Zombie-ant fungus</name>
    <name type="synonym">Torrubia unilateralis</name>
    <dbReference type="NCBI Taxonomy" id="268505"/>
    <lineage>
        <taxon>Eukaryota</taxon>
        <taxon>Fungi</taxon>
        <taxon>Dikarya</taxon>
        <taxon>Ascomycota</taxon>
        <taxon>Pezizomycotina</taxon>
        <taxon>Sordariomycetes</taxon>
        <taxon>Hypocreomycetidae</taxon>
        <taxon>Hypocreales</taxon>
        <taxon>Ophiocordycipitaceae</taxon>
        <taxon>Ophiocordyceps</taxon>
    </lineage>
</organism>
<reference evidence="11 12" key="2">
    <citation type="journal article" date="2017" name="Sci. Rep.">
        <title>Ant-infecting Ophiocordyceps genomes reveal a high diversity of potential behavioral manipulation genes and a possible major role for enterotoxins.</title>
        <authorList>
            <person name="de Bekker C."/>
            <person name="Ohm R.A."/>
            <person name="Evans H.C."/>
            <person name="Brachmann A."/>
            <person name="Hughes D.P."/>
        </authorList>
    </citation>
    <scope>NUCLEOTIDE SEQUENCE [LARGE SCALE GENOMIC DNA]</scope>
    <source>
        <strain evidence="11 12">SC16a</strain>
    </source>
</reference>
<evidence type="ECO:0000256" key="8">
    <source>
        <dbReference type="SAM" id="MobiDB-lite"/>
    </source>
</evidence>
<evidence type="ECO:0000256" key="3">
    <source>
        <dbReference type="ARBA" id="ARBA00022617"/>
    </source>
</evidence>
<feature type="compositionally biased region" description="Basic and acidic residues" evidence="8">
    <location>
        <begin position="66"/>
        <end position="76"/>
    </location>
</feature>
<dbReference type="Gene3D" id="1.10.489.10">
    <property type="entry name" value="Chloroperoxidase-like"/>
    <property type="match status" value="1"/>
</dbReference>
<evidence type="ECO:0000256" key="1">
    <source>
        <dbReference type="ARBA" id="ARBA00001970"/>
    </source>
</evidence>
<dbReference type="GO" id="GO:0004601">
    <property type="term" value="F:peroxidase activity"/>
    <property type="evidence" value="ECO:0007669"/>
    <property type="project" value="UniProtKB-KW"/>
</dbReference>
<feature type="region of interest" description="Disordered" evidence="8">
    <location>
        <begin position="60"/>
        <end position="87"/>
    </location>
</feature>
<dbReference type="PANTHER" id="PTHR33577">
    <property type="entry name" value="STERIGMATOCYSTIN BIOSYNTHESIS PEROXIDASE STCC-RELATED"/>
    <property type="match status" value="1"/>
</dbReference>
<reference evidence="11 12" key="1">
    <citation type="journal article" date="2015" name="BMC Genomics">
        <title>Gene expression during zombie ant biting behavior reflects the complexity underlying fungal parasitic behavioral manipulation.</title>
        <authorList>
            <person name="de Bekker C."/>
            <person name="Ohm R.A."/>
            <person name="Loreto R.G."/>
            <person name="Sebastian A."/>
            <person name="Albert I."/>
            <person name="Merrow M."/>
            <person name="Brachmann A."/>
            <person name="Hughes D.P."/>
        </authorList>
    </citation>
    <scope>NUCLEOTIDE SEQUENCE [LARGE SCALE GENOMIC DNA]</scope>
    <source>
        <strain evidence="11 12">SC16a</strain>
    </source>
</reference>
<dbReference type="STRING" id="268505.A0A2A9PCH2"/>
<dbReference type="PROSITE" id="PS51405">
    <property type="entry name" value="HEME_HALOPEROXIDASE"/>
    <property type="match status" value="1"/>
</dbReference>
<evidence type="ECO:0000256" key="2">
    <source>
        <dbReference type="ARBA" id="ARBA00022559"/>
    </source>
</evidence>
<keyword evidence="6" id="KW-0408">Iron</keyword>
<feature type="domain" description="Heme haloperoxidase family profile" evidence="10">
    <location>
        <begin position="71"/>
        <end position="297"/>
    </location>
</feature>
<evidence type="ECO:0000256" key="9">
    <source>
        <dbReference type="SAM" id="SignalP"/>
    </source>
</evidence>
<accession>A0A2A9PCH2</accession>
<keyword evidence="9" id="KW-0732">Signal</keyword>
<dbReference type="Proteomes" id="UP000037136">
    <property type="component" value="Unassembled WGS sequence"/>
</dbReference>